<dbReference type="STRING" id="56110.Oscil6304_5769"/>
<feature type="domain" description="Putative restriction endonuclease" evidence="2">
    <location>
        <begin position="33"/>
        <end position="178"/>
    </location>
</feature>
<keyword evidence="4" id="KW-1185">Reference proteome</keyword>
<dbReference type="InterPro" id="IPR008538">
    <property type="entry name" value="Uma2"/>
</dbReference>
<evidence type="ECO:0000313" key="4">
    <source>
        <dbReference type="Proteomes" id="UP000010367"/>
    </source>
</evidence>
<feature type="coiled-coil region" evidence="1">
    <location>
        <begin position="215"/>
        <end position="256"/>
    </location>
</feature>
<dbReference type="InterPro" id="IPR011335">
    <property type="entry name" value="Restrct_endonuc-II-like"/>
</dbReference>
<name>K9TSU1_9CYAN</name>
<evidence type="ECO:0000259" key="2">
    <source>
        <dbReference type="Pfam" id="PF05685"/>
    </source>
</evidence>
<dbReference type="AlphaFoldDB" id="K9TSU1"/>
<dbReference type="CDD" id="cd06260">
    <property type="entry name" value="DUF820-like"/>
    <property type="match status" value="1"/>
</dbReference>
<dbReference type="EMBL" id="CP003607">
    <property type="protein sequence ID" value="AFY85241.1"/>
    <property type="molecule type" value="Genomic_DNA"/>
</dbReference>
<evidence type="ECO:0000256" key="1">
    <source>
        <dbReference type="SAM" id="Coils"/>
    </source>
</evidence>
<accession>K9TSU1</accession>
<dbReference type="Gene3D" id="3.90.1570.10">
    <property type="entry name" value="tt1808, chain A"/>
    <property type="match status" value="1"/>
</dbReference>
<dbReference type="PANTHER" id="PTHR33352">
    <property type="entry name" value="SLR1095 PROTEIN"/>
    <property type="match status" value="1"/>
</dbReference>
<dbReference type="Proteomes" id="UP000010367">
    <property type="component" value="Chromosome"/>
</dbReference>
<gene>
    <name evidence="3" type="ORF">Oscil6304_5769</name>
</gene>
<evidence type="ECO:0000313" key="3">
    <source>
        <dbReference type="EMBL" id="AFY85241.1"/>
    </source>
</evidence>
<dbReference type="PANTHER" id="PTHR33352:SF3">
    <property type="entry name" value="SLR1612 PROTEIN"/>
    <property type="match status" value="1"/>
</dbReference>
<dbReference type="SUPFAM" id="SSF52980">
    <property type="entry name" value="Restriction endonuclease-like"/>
    <property type="match status" value="1"/>
</dbReference>
<reference evidence="3 4" key="1">
    <citation type="submission" date="2012-06" db="EMBL/GenBank/DDBJ databases">
        <title>Finished chromosome of genome of Oscillatoria acuminata PCC 6304.</title>
        <authorList>
            <consortium name="US DOE Joint Genome Institute"/>
            <person name="Gugger M."/>
            <person name="Coursin T."/>
            <person name="Rippka R."/>
            <person name="Tandeau De Marsac N."/>
            <person name="Huntemann M."/>
            <person name="Wei C.-L."/>
            <person name="Han J."/>
            <person name="Detter J.C."/>
            <person name="Han C."/>
            <person name="Tapia R."/>
            <person name="Davenport K."/>
            <person name="Daligault H."/>
            <person name="Erkkila T."/>
            <person name="Gu W."/>
            <person name="Munk A.C.C."/>
            <person name="Teshima H."/>
            <person name="Xu Y."/>
            <person name="Chain P."/>
            <person name="Chen A."/>
            <person name="Krypides N."/>
            <person name="Mavromatis K."/>
            <person name="Markowitz V."/>
            <person name="Szeto E."/>
            <person name="Ivanova N."/>
            <person name="Mikhailova N."/>
            <person name="Ovchinnikova G."/>
            <person name="Pagani I."/>
            <person name="Pati A."/>
            <person name="Goodwin L."/>
            <person name="Peters L."/>
            <person name="Pitluck S."/>
            <person name="Woyke T."/>
            <person name="Kerfeld C."/>
        </authorList>
    </citation>
    <scope>NUCLEOTIDE SEQUENCE [LARGE SCALE GENOMIC DNA]</scope>
    <source>
        <strain evidence="3 4">PCC 6304</strain>
    </source>
</reference>
<dbReference type="OrthoDB" id="557157at2"/>
<dbReference type="HOGENOM" id="CLU_075279_1_0_3"/>
<dbReference type="InParanoid" id="K9TSU1"/>
<dbReference type="KEGG" id="oac:Oscil6304_5769"/>
<organism evidence="3 4">
    <name type="scientific">Oscillatoria acuminata PCC 6304</name>
    <dbReference type="NCBI Taxonomy" id="56110"/>
    <lineage>
        <taxon>Bacteria</taxon>
        <taxon>Bacillati</taxon>
        <taxon>Cyanobacteriota</taxon>
        <taxon>Cyanophyceae</taxon>
        <taxon>Oscillatoriophycideae</taxon>
        <taxon>Oscillatoriales</taxon>
        <taxon>Oscillatoriaceae</taxon>
        <taxon>Oscillatoria</taxon>
    </lineage>
</organism>
<dbReference type="PATRIC" id="fig|56110.3.peg.7083"/>
<sequence>MTKSELTPELQTPIWVEDEWTPPMPPTDLIFDDGEPLESNRHRIAINVLIAAVHEAFAGRQDYFTGGNMFVYFSSEQALNRDFQGPDFFVALNVNETKERQGWVAWDEGGRYPNVIIELLSPSTAREDLGSKKDFYEQTFRLPDYFVYDPFAPESLRGWQLKGQRYEELTKDDRGWLWCNSLGFWLGTWEGTLQQETATWLRFFDGDGNLILLPEELAKIERQRAENEAQRAEEALSELEALKARLREKGIDLESL</sequence>
<proteinExistence type="predicted"/>
<dbReference type="InterPro" id="IPR012296">
    <property type="entry name" value="Nuclease_put_TT1808"/>
</dbReference>
<dbReference type="eggNOG" id="COG4636">
    <property type="taxonomic scope" value="Bacteria"/>
</dbReference>
<dbReference type="Pfam" id="PF05685">
    <property type="entry name" value="Uma2"/>
    <property type="match status" value="1"/>
</dbReference>
<dbReference type="RefSeq" id="WP_015151847.1">
    <property type="nucleotide sequence ID" value="NC_019693.1"/>
</dbReference>
<protein>
    <recommendedName>
        <fullName evidence="2">Putative restriction endonuclease domain-containing protein</fullName>
    </recommendedName>
</protein>
<keyword evidence="1" id="KW-0175">Coiled coil</keyword>